<keyword evidence="3" id="KW-1185">Reference proteome</keyword>
<protein>
    <submittedName>
        <fullName evidence="2">Uncharacterized protein</fullName>
    </submittedName>
</protein>
<feature type="compositionally biased region" description="Basic residues" evidence="1">
    <location>
        <begin position="23"/>
        <end position="32"/>
    </location>
</feature>
<reference evidence="3" key="1">
    <citation type="submission" date="2013-01" db="EMBL/GenBank/DDBJ databases">
        <title>Draft Genome Sequence of a Mulberry Tree, Morus notabilis C.K. Schneid.</title>
        <authorList>
            <person name="He N."/>
            <person name="Zhao S."/>
        </authorList>
    </citation>
    <scope>NUCLEOTIDE SEQUENCE</scope>
</reference>
<evidence type="ECO:0000313" key="3">
    <source>
        <dbReference type="Proteomes" id="UP000030645"/>
    </source>
</evidence>
<dbReference type="AlphaFoldDB" id="W9RQ68"/>
<proteinExistence type="predicted"/>
<gene>
    <name evidence="2" type="ORF">L484_016725</name>
</gene>
<accession>W9RQ68</accession>
<organism evidence="2 3">
    <name type="scientific">Morus notabilis</name>
    <dbReference type="NCBI Taxonomy" id="981085"/>
    <lineage>
        <taxon>Eukaryota</taxon>
        <taxon>Viridiplantae</taxon>
        <taxon>Streptophyta</taxon>
        <taxon>Embryophyta</taxon>
        <taxon>Tracheophyta</taxon>
        <taxon>Spermatophyta</taxon>
        <taxon>Magnoliopsida</taxon>
        <taxon>eudicotyledons</taxon>
        <taxon>Gunneridae</taxon>
        <taxon>Pentapetalae</taxon>
        <taxon>rosids</taxon>
        <taxon>fabids</taxon>
        <taxon>Rosales</taxon>
        <taxon>Moraceae</taxon>
        <taxon>Moreae</taxon>
        <taxon>Morus</taxon>
    </lineage>
</organism>
<sequence length="139" mass="15563">MYATLPPEGDAIFGIRTLDPGCKRKRSHHSAKPPKENLSYETFKPNPSTERVGINNEVVAKSIVPAPYVDEPSHPKSNSSKSIVESGSRACLFKFPSNLIMELIFNKGYKRSIKTSRNMNMVSNYEISCLLSLETEKKN</sequence>
<dbReference type="Proteomes" id="UP000030645">
    <property type="component" value="Unassembled WGS sequence"/>
</dbReference>
<dbReference type="EMBL" id="KE344934">
    <property type="protein sequence ID" value="EXB87378.1"/>
    <property type="molecule type" value="Genomic_DNA"/>
</dbReference>
<feature type="region of interest" description="Disordered" evidence="1">
    <location>
        <begin position="23"/>
        <end position="49"/>
    </location>
</feature>
<evidence type="ECO:0000313" key="2">
    <source>
        <dbReference type="EMBL" id="EXB87378.1"/>
    </source>
</evidence>
<evidence type="ECO:0000256" key="1">
    <source>
        <dbReference type="SAM" id="MobiDB-lite"/>
    </source>
</evidence>
<name>W9RQ68_9ROSA</name>